<protein>
    <submittedName>
        <fullName evidence="2">Uncharacterized protein</fullName>
    </submittedName>
</protein>
<reference evidence="2 3" key="1">
    <citation type="journal article" date="2016" name="Microbes Environ.">
        <title>Phylogenetically diverse aerobic anoxygenic phototrophic bacteria isolated from epilithic biofilms in Tama river, Japan.</title>
        <authorList>
            <person name="Hirose S."/>
            <person name="Matsuura K."/>
            <person name="Haruta S."/>
        </authorList>
    </citation>
    <scope>NUCLEOTIDE SEQUENCE [LARGE SCALE GENOMIC DNA]</scope>
    <source>
        <strain evidence="2 3">S08</strain>
    </source>
</reference>
<gene>
    <name evidence="2" type="ORF">Rmf_41570</name>
</gene>
<feature type="compositionally biased region" description="Basic and acidic residues" evidence="1">
    <location>
        <begin position="52"/>
        <end position="61"/>
    </location>
</feature>
<keyword evidence="3" id="KW-1185">Reference proteome</keyword>
<proteinExistence type="predicted"/>
<feature type="region of interest" description="Disordered" evidence="1">
    <location>
        <begin position="91"/>
        <end position="197"/>
    </location>
</feature>
<feature type="region of interest" description="Disordered" evidence="1">
    <location>
        <begin position="40"/>
        <end position="79"/>
    </location>
</feature>
<dbReference type="Proteomes" id="UP000831327">
    <property type="component" value="Chromosome"/>
</dbReference>
<feature type="compositionally biased region" description="Low complexity" evidence="1">
    <location>
        <begin position="136"/>
        <end position="147"/>
    </location>
</feature>
<organism evidence="2 3">
    <name type="scientific">Roseomonas fluvialis</name>
    <dbReference type="NCBI Taxonomy" id="1750527"/>
    <lineage>
        <taxon>Bacteria</taxon>
        <taxon>Pseudomonadati</taxon>
        <taxon>Pseudomonadota</taxon>
        <taxon>Alphaproteobacteria</taxon>
        <taxon>Acetobacterales</taxon>
        <taxon>Roseomonadaceae</taxon>
        <taxon>Roseomonas</taxon>
    </lineage>
</organism>
<sequence>MAGGTLGLAVALAACGPDPGPSWNMSSRPAVEGDSLTIQRVTGGDPEFTTLRSEDPARLRETASALLSSRPTSPEAAMRGIPDYAPVARPAVDAATGTPPPRVGSSTPPSIVAPIPEPERARVSAPLPPVRPATPPVRETTRPVTIPGEPTGTVSGTGRIQTYTQPGNPAGSVAIQDGGTTTIIQPGGRVTTVPTPR</sequence>
<feature type="compositionally biased region" description="Pro residues" evidence="1">
    <location>
        <begin position="126"/>
        <end position="135"/>
    </location>
</feature>
<evidence type="ECO:0000313" key="2">
    <source>
        <dbReference type="EMBL" id="BDG74228.1"/>
    </source>
</evidence>
<dbReference type="EMBL" id="AP025637">
    <property type="protein sequence ID" value="BDG74228.1"/>
    <property type="molecule type" value="Genomic_DNA"/>
</dbReference>
<accession>A0ABM7Y870</accession>
<feature type="compositionally biased region" description="Polar residues" evidence="1">
    <location>
        <begin position="152"/>
        <end position="167"/>
    </location>
</feature>
<dbReference type="RefSeq" id="WP_244408412.1">
    <property type="nucleotide sequence ID" value="NZ_AP025637.1"/>
</dbReference>
<name>A0ABM7Y870_9PROT</name>
<evidence type="ECO:0000313" key="3">
    <source>
        <dbReference type="Proteomes" id="UP000831327"/>
    </source>
</evidence>
<evidence type="ECO:0000256" key="1">
    <source>
        <dbReference type="SAM" id="MobiDB-lite"/>
    </source>
</evidence>